<organism evidence="2">
    <name type="scientific">marine metagenome</name>
    <dbReference type="NCBI Taxonomy" id="408172"/>
    <lineage>
        <taxon>unclassified sequences</taxon>
        <taxon>metagenomes</taxon>
        <taxon>ecological metagenomes</taxon>
    </lineage>
</organism>
<evidence type="ECO:0000259" key="1">
    <source>
        <dbReference type="Pfam" id="PF00535"/>
    </source>
</evidence>
<proteinExistence type="predicted"/>
<dbReference type="AlphaFoldDB" id="A0A383BR08"/>
<feature type="non-terminal residue" evidence="2">
    <location>
        <position position="244"/>
    </location>
</feature>
<dbReference type="Gene3D" id="3.90.550.10">
    <property type="entry name" value="Spore Coat Polysaccharide Biosynthesis Protein SpsA, Chain A"/>
    <property type="match status" value="1"/>
</dbReference>
<dbReference type="InterPro" id="IPR050834">
    <property type="entry name" value="Glycosyltransf_2"/>
</dbReference>
<name>A0A383BR08_9ZZZZ</name>
<gene>
    <name evidence="2" type="ORF">METZ01_LOCUS475421</name>
</gene>
<feature type="non-terminal residue" evidence="2">
    <location>
        <position position="1"/>
    </location>
</feature>
<protein>
    <recommendedName>
        <fullName evidence="1">Glycosyltransferase 2-like domain-containing protein</fullName>
    </recommendedName>
</protein>
<dbReference type="SUPFAM" id="SSF53448">
    <property type="entry name" value="Nucleotide-diphospho-sugar transferases"/>
    <property type="match status" value="1"/>
</dbReference>
<dbReference type="Pfam" id="PF00535">
    <property type="entry name" value="Glycos_transf_2"/>
    <property type="match status" value="1"/>
</dbReference>
<reference evidence="2" key="1">
    <citation type="submission" date="2018-05" db="EMBL/GenBank/DDBJ databases">
        <authorList>
            <person name="Lanie J.A."/>
            <person name="Ng W.-L."/>
            <person name="Kazmierczak K.M."/>
            <person name="Andrzejewski T.M."/>
            <person name="Davidsen T.M."/>
            <person name="Wayne K.J."/>
            <person name="Tettelin H."/>
            <person name="Glass J.I."/>
            <person name="Rusch D."/>
            <person name="Podicherti R."/>
            <person name="Tsui H.-C.T."/>
            <person name="Winkler M.E."/>
        </authorList>
    </citation>
    <scope>NUCLEOTIDE SEQUENCE</scope>
</reference>
<dbReference type="InterPro" id="IPR029044">
    <property type="entry name" value="Nucleotide-diphossugar_trans"/>
</dbReference>
<accession>A0A383BR08</accession>
<dbReference type="EMBL" id="UINC01202658">
    <property type="protein sequence ID" value="SVE22567.1"/>
    <property type="molecule type" value="Genomic_DNA"/>
</dbReference>
<dbReference type="PANTHER" id="PTHR43685">
    <property type="entry name" value="GLYCOSYLTRANSFERASE"/>
    <property type="match status" value="1"/>
</dbReference>
<dbReference type="InterPro" id="IPR001173">
    <property type="entry name" value="Glyco_trans_2-like"/>
</dbReference>
<evidence type="ECO:0000313" key="2">
    <source>
        <dbReference type="EMBL" id="SVE22567.1"/>
    </source>
</evidence>
<sequence length="244" mass="28209">VITKNLLTMNNSNINKLPFVSLCVASFNRKDIIIEALSSSLNQNYPKKEFEVILIDNFSSDGTVEDVENIFFKEIKTLRLKILKLKRNTGTSGTYIEVMPYLNSKWEYMLKLDGDLVLEKNCLIEMINLSKKLKEPSMIGGKVYYYKERNKIHAIGSKLSPFFAIAKGVGVNKIEKNMYNSVMKIDALNGCMFLIPKIIYEKVGWFDNDYFLYYDDHEIMFKALKKGYNNYFCPTAIAYHDTLT</sequence>
<feature type="domain" description="Glycosyltransferase 2-like" evidence="1">
    <location>
        <begin position="21"/>
        <end position="153"/>
    </location>
</feature>
<dbReference type="PANTHER" id="PTHR43685:SF2">
    <property type="entry name" value="GLYCOSYLTRANSFERASE 2-LIKE DOMAIN-CONTAINING PROTEIN"/>
    <property type="match status" value="1"/>
</dbReference>